<reference evidence="1 2" key="1">
    <citation type="journal article" date="2019" name="Nat. Ecol. Evol.">
        <title>Megaphylogeny resolves global patterns of mushroom evolution.</title>
        <authorList>
            <person name="Varga T."/>
            <person name="Krizsan K."/>
            <person name="Foldi C."/>
            <person name="Dima B."/>
            <person name="Sanchez-Garcia M."/>
            <person name="Sanchez-Ramirez S."/>
            <person name="Szollosi G.J."/>
            <person name="Szarkandi J.G."/>
            <person name="Papp V."/>
            <person name="Albert L."/>
            <person name="Andreopoulos W."/>
            <person name="Angelini C."/>
            <person name="Antonin V."/>
            <person name="Barry K.W."/>
            <person name="Bougher N.L."/>
            <person name="Buchanan P."/>
            <person name="Buyck B."/>
            <person name="Bense V."/>
            <person name="Catcheside P."/>
            <person name="Chovatia M."/>
            <person name="Cooper J."/>
            <person name="Damon W."/>
            <person name="Desjardin D."/>
            <person name="Finy P."/>
            <person name="Geml J."/>
            <person name="Haridas S."/>
            <person name="Hughes K."/>
            <person name="Justo A."/>
            <person name="Karasinski D."/>
            <person name="Kautmanova I."/>
            <person name="Kiss B."/>
            <person name="Kocsube S."/>
            <person name="Kotiranta H."/>
            <person name="LaButti K.M."/>
            <person name="Lechner B.E."/>
            <person name="Liimatainen K."/>
            <person name="Lipzen A."/>
            <person name="Lukacs Z."/>
            <person name="Mihaltcheva S."/>
            <person name="Morgado L.N."/>
            <person name="Niskanen T."/>
            <person name="Noordeloos M.E."/>
            <person name="Ohm R.A."/>
            <person name="Ortiz-Santana B."/>
            <person name="Ovrebo C."/>
            <person name="Racz N."/>
            <person name="Riley R."/>
            <person name="Savchenko A."/>
            <person name="Shiryaev A."/>
            <person name="Soop K."/>
            <person name="Spirin V."/>
            <person name="Szebenyi C."/>
            <person name="Tomsovsky M."/>
            <person name="Tulloss R.E."/>
            <person name="Uehling J."/>
            <person name="Grigoriev I.V."/>
            <person name="Vagvolgyi C."/>
            <person name="Papp T."/>
            <person name="Martin F.M."/>
            <person name="Miettinen O."/>
            <person name="Hibbett D.S."/>
            <person name="Nagy L.G."/>
        </authorList>
    </citation>
    <scope>NUCLEOTIDE SEQUENCE [LARGE SCALE GENOMIC DNA]</scope>
    <source>
        <strain evidence="1 2">HHB13444</strain>
    </source>
</reference>
<protein>
    <submittedName>
        <fullName evidence="1">Uncharacterized protein</fullName>
    </submittedName>
</protein>
<dbReference type="AlphaFoldDB" id="A0A5C3PJU5"/>
<gene>
    <name evidence="1" type="ORF">K466DRAFT_30202</name>
</gene>
<evidence type="ECO:0000313" key="2">
    <source>
        <dbReference type="Proteomes" id="UP000308197"/>
    </source>
</evidence>
<dbReference type="Proteomes" id="UP000308197">
    <property type="component" value="Unassembled WGS sequence"/>
</dbReference>
<keyword evidence="2" id="KW-1185">Reference proteome</keyword>
<organism evidence="1 2">
    <name type="scientific">Polyporus arcularius HHB13444</name>
    <dbReference type="NCBI Taxonomy" id="1314778"/>
    <lineage>
        <taxon>Eukaryota</taxon>
        <taxon>Fungi</taxon>
        <taxon>Dikarya</taxon>
        <taxon>Basidiomycota</taxon>
        <taxon>Agaricomycotina</taxon>
        <taxon>Agaricomycetes</taxon>
        <taxon>Polyporales</taxon>
        <taxon>Polyporaceae</taxon>
        <taxon>Polyporus</taxon>
    </lineage>
</organism>
<proteinExistence type="predicted"/>
<evidence type="ECO:0000313" key="1">
    <source>
        <dbReference type="EMBL" id="TFK89357.1"/>
    </source>
</evidence>
<accession>A0A5C3PJU5</accession>
<dbReference type="InParanoid" id="A0A5C3PJU5"/>
<name>A0A5C3PJU5_9APHY</name>
<sequence length="110" mass="12119">MASCVSKTFDVSCSAAFSCLHPWQATVICRRKACSSSNLKVGDRGPSATETWLDLVGVVTTPLCSLPSPHHTKRACVYFGRTTHARRPFLVPEYLAVDFGAEMDFRVPLR</sequence>
<dbReference type="EMBL" id="ML211078">
    <property type="protein sequence ID" value="TFK89357.1"/>
    <property type="molecule type" value="Genomic_DNA"/>
</dbReference>